<dbReference type="EMBL" id="LRRQ01000152">
    <property type="protein sequence ID" value="OAM87984.1"/>
    <property type="molecule type" value="Genomic_DNA"/>
</dbReference>
<dbReference type="Proteomes" id="UP000078486">
    <property type="component" value="Unassembled WGS sequence"/>
</dbReference>
<dbReference type="RefSeq" id="WP_068772341.1">
    <property type="nucleotide sequence ID" value="NZ_CP109796.1"/>
</dbReference>
<name>A0A178ID84_9BACT</name>
<gene>
    <name evidence="2" type="ORF">AW736_21595</name>
</gene>
<accession>A0A178ID84</accession>
<dbReference type="OrthoDB" id="195291at2"/>
<proteinExistence type="predicted"/>
<dbReference type="STRING" id="1184151.AW736_21595"/>
<keyword evidence="3" id="KW-1185">Reference proteome</keyword>
<organism evidence="2 3">
    <name type="scientific">Termitidicoccus mucosus</name>
    <dbReference type="NCBI Taxonomy" id="1184151"/>
    <lineage>
        <taxon>Bacteria</taxon>
        <taxon>Pseudomonadati</taxon>
        <taxon>Verrucomicrobiota</taxon>
        <taxon>Opitutia</taxon>
        <taxon>Opitutales</taxon>
        <taxon>Opitutaceae</taxon>
        <taxon>Termitidicoccus</taxon>
    </lineage>
</organism>
<evidence type="ECO:0000256" key="1">
    <source>
        <dbReference type="SAM" id="SignalP"/>
    </source>
</evidence>
<comment type="caution">
    <text evidence="2">The sequence shown here is derived from an EMBL/GenBank/DDBJ whole genome shotgun (WGS) entry which is preliminary data.</text>
</comment>
<dbReference type="AlphaFoldDB" id="A0A178ID84"/>
<feature type="signal peptide" evidence="1">
    <location>
        <begin position="1"/>
        <end position="18"/>
    </location>
</feature>
<protein>
    <submittedName>
        <fullName evidence="2">Uncharacterized protein</fullName>
    </submittedName>
</protein>
<evidence type="ECO:0000313" key="2">
    <source>
        <dbReference type="EMBL" id="OAM87984.1"/>
    </source>
</evidence>
<keyword evidence="1" id="KW-0732">Signal</keyword>
<reference evidence="2 3" key="1">
    <citation type="submission" date="2016-01" db="EMBL/GenBank/DDBJ databases">
        <title>High potential of lignocellulose degradation of a new Verrucomicrobia species.</title>
        <authorList>
            <person name="Wang Y."/>
            <person name="Shi Y."/>
            <person name="Qiu Z."/>
            <person name="Liu S."/>
            <person name="Yang H."/>
        </authorList>
    </citation>
    <scope>NUCLEOTIDE SEQUENCE [LARGE SCALE GENOMIC DNA]</scope>
    <source>
        <strain evidence="2 3">TSB47</strain>
    </source>
</reference>
<sequence>MRLVPVILLACLPLAALAAADKNAAPAVTPSVELVRLWPGYRTAESFDRIAEYFTNEEKTGGQIILRTQPKERAGYYFLLRVKNASPLDGASIGLDLITDAGPRPKTHTFALAPLSAGKQVLNIGVTGADWPGGPDAHPVAWRLRLLAPDGRELLSEQSFLWGRPVTPKQ</sequence>
<evidence type="ECO:0000313" key="3">
    <source>
        <dbReference type="Proteomes" id="UP000078486"/>
    </source>
</evidence>
<feature type="chain" id="PRO_5008088654" evidence="1">
    <location>
        <begin position="19"/>
        <end position="170"/>
    </location>
</feature>